<proteinExistence type="inferred from homology"/>
<gene>
    <name evidence="12" type="primary">NTH1</name>
    <name evidence="12" type="ORF">EHP00_734</name>
</gene>
<comment type="cofactor">
    <cofactor evidence="1">
        <name>[4Fe-4S] cluster</name>
        <dbReference type="ChEBI" id="CHEBI:49883"/>
    </cofactor>
</comment>
<dbReference type="Gene3D" id="1.10.340.30">
    <property type="entry name" value="Hypothetical protein, domain 2"/>
    <property type="match status" value="1"/>
</dbReference>
<reference evidence="12 13" key="1">
    <citation type="journal article" date="2017" name="Environ. Microbiol.">
        <title>Decay of the glycolytic pathway and adaptation to intranuclear parasitism within Enterocytozoonidae microsporidia.</title>
        <authorList>
            <person name="Wiredu Boakye D."/>
            <person name="Jaroenlak P."/>
            <person name="Prachumwat A."/>
            <person name="Williams T.A."/>
            <person name="Bateman K.S."/>
            <person name="Itsathitphaisarn O."/>
            <person name="Sritunyalucksana K."/>
            <person name="Paszkiewicz K.H."/>
            <person name="Moore K.A."/>
            <person name="Stentiford G.D."/>
            <person name="Williams B.A."/>
        </authorList>
    </citation>
    <scope>NUCLEOTIDE SEQUENCE [LARGE SCALE GENOMIC DNA]</scope>
    <source>
        <strain evidence="12 13">TH1</strain>
    </source>
</reference>
<evidence type="ECO:0000313" key="12">
    <source>
        <dbReference type="EMBL" id="OQS53714.1"/>
    </source>
</evidence>
<keyword evidence="8" id="KW-0234">DNA repair</keyword>
<dbReference type="GO" id="GO:0000703">
    <property type="term" value="F:oxidized pyrimidine nucleobase lesion DNA N-glycosylase activity"/>
    <property type="evidence" value="ECO:0007669"/>
    <property type="project" value="TreeGrafter"/>
</dbReference>
<dbReference type="GO" id="GO:0006289">
    <property type="term" value="P:nucleotide-excision repair"/>
    <property type="evidence" value="ECO:0007669"/>
    <property type="project" value="TreeGrafter"/>
</dbReference>
<evidence type="ECO:0000256" key="4">
    <source>
        <dbReference type="ARBA" id="ARBA00022763"/>
    </source>
</evidence>
<dbReference type="PROSITE" id="PS00764">
    <property type="entry name" value="ENDONUCLEASE_III_1"/>
    <property type="match status" value="1"/>
</dbReference>
<sequence>MQNNFFLKSFLSLKSIFDQRNNIKAPVDSFGCHIVQENQIDSDEYKLHILIKLILSVQSKDENTHKCYLDICRINNNNIFLNRRLLTDYHLNNGDNLQENKRTKILEGKKINKVNFFNKKMQVIKEIFSNKNLSLLLNNPNELIKLKGIGNKIISLYTQHALFIFTEIPVDLHVHRILNRIGMVDCKNSNMTDLELRKNKKQIISEMGNLSAKQNNQNFSFKPENINAVLVGFGQVVCTAKNPKCKECYASSTCKFYLNKFSF</sequence>
<dbReference type="SUPFAM" id="SSF48150">
    <property type="entry name" value="DNA-glycosylase"/>
    <property type="match status" value="1"/>
</dbReference>
<dbReference type="GO" id="GO:0006285">
    <property type="term" value="P:base-excision repair, AP site formation"/>
    <property type="evidence" value="ECO:0007669"/>
    <property type="project" value="TreeGrafter"/>
</dbReference>
<evidence type="ECO:0000256" key="5">
    <source>
        <dbReference type="ARBA" id="ARBA00022801"/>
    </source>
</evidence>
<dbReference type="PANTHER" id="PTHR43286">
    <property type="entry name" value="ENDONUCLEASE III-LIKE PROTEIN 1"/>
    <property type="match status" value="1"/>
</dbReference>
<dbReference type="EMBL" id="MNPJ01000026">
    <property type="protein sequence ID" value="OQS53714.1"/>
    <property type="molecule type" value="Genomic_DNA"/>
</dbReference>
<dbReference type="AlphaFoldDB" id="A0A1W0E3A2"/>
<comment type="similarity">
    <text evidence="2">Belongs to the Nth/MutY family.</text>
</comment>
<comment type="caution">
    <text evidence="12">The sequence shown here is derived from an EMBL/GenBank/DDBJ whole genome shotgun (WGS) entry which is preliminary data.</text>
</comment>
<keyword evidence="10" id="KW-0326">Glycosidase</keyword>
<evidence type="ECO:0000259" key="11">
    <source>
        <dbReference type="SMART" id="SM00478"/>
    </source>
</evidence>
<evidence type="ECO:0000256" key="8">
    <source>
        <dbReference type="ARBA" id="ARBA00023204"/>
    </source>
</evidence>
<organism evidence="12 13">
    <name type="scientific">Ecytonucleospora hepatopenaei</name>
    <dbReference type="NCBI Taxonomy" id="646526"/>
    <lineage>
        <taxon>Eukaryota</taxon>
        <taxon>Fungi</taxon>
        <taxon>Fungi incertae sedis</taxon>
        <taxon>Microsporidia</taxon>
        <taxon>Enterocytozoonidae</taxon>
        <taxon>Ecytonucleospora</taxon>
    </lineage>
</organism>
<keyword evidence="9" id="KW-0456">Lyase</keyword>
<dbReference type="GO" id="GO:0046872">
    <property type="term" value="F:metal ion binding"/>
    <property type="evidence" value="ECO:0007669"/>
    <property type="project" value="UniProtKB-KW"/>
</dbReference>
<keyword evidence="5" id="KW-0378">Hydrolase</keyword>
<accession>A0A1W0E3A2</accession>
<keyword evidence="4" id="KW-0227">DNA damage</keyword>
<dbReference type="GO" id="GO:0005634">
    <property type="term" value="C:nucleus"/>
    <property type="evidence" value="ECO:0007669"/>
    <property type="project" value="TreeGrafter"/>
</dbReference>
<keyword evidence="6" id="KW-0408">Iron</keyword>
<feature type="domain" description="HhH-GPD" evidence="11">
    <location>
        <begin position="55"/>
        <end position="236"/>
    </location>
</feature>
<keyword evidence="13" id="KW-1185">Reference proteome</keyword>
<dbReference type="Proteomes" id="UP000192758">
    <property type="component" value="Unassembled WGS sequence"/>
</dbReference>
<dbReference type="Gene3D" id="1.10.1670.10">
    <property type="entry name" value="Helix-hairpin-Helix base-excision DNA repair enzymes (C-terminal)"/>
    <property type="match status" value="1"/>
</dbReference>
<dbReference type="VEuPathDB" id="MicrosporidiaDB:EHP00_734"/>
<name>A0A1W0E3A2_9MICR</name>
<dbReference type="InterPro" id="IPR004035">
    <property type="entry name" value="Endouclease-III_FeS-bd_BS"/>
</dbReference>
<dbReference type="SMART" id="SM00478">
    <property type="entry name" value="ENDO3c"/>
    <property type="match status" value="1"/>
</dbReference>
<keyword evidence="3" id="KW-0479">Metal-binding</keyword>
<dbReference type="GO" id="GO:0003906">
    <property type="term" value="F:DNA-(apurinic or apyrimidinic site) endonuclease activity"/>
    <property type="evidence" value="ECO:0007669"/>
    <property type="project" value="TreeGrafter"/>
</dbReference>
<evidence type="ECO:0000313" key="13">
    <source>
        <dbReference type="Proteomes" id="UP000192758"/>
    </source>
</evidence>
<dbReference type="InterPro" id="IPR011257">
    <property type="entry name" value="DNA_glycosylase"/>
</dbReference>
<evidence type="ECO:0000256" key="3">
    <source>
        <dbReference type="ARBA" id="ARBA00022723"/>
    </source>
</evidence>
<evidence type="ECO:0000256" key="10">
    <source>
        <dbReference type="ARBA" id="ARBA00023295"/>
    </source>
</evidence>
<dbReference type="GO" id="GO:0051536">
    <property type="term" value="F:iron-sulfur cluster binding"/>
    <property type="evidence" value="ECO:0007669"/>
    <property type="project" value="UniProtKB-KW"/>
</dbReference>
<protein>
    <submittedName>
        <fullName evidence="12">NTH1</fullName>
    </submittedName>
</protein>
<dbReference type="InterPro" id="IPR003265">
    <property type="entry name" value="HhH-GPD_domain"/>
</dbReference>
<evidence type="ECO:0000256" key="6">
    <source>
        <dbReference type="ARBA" id="ARBA00023004"/>
    </source>
</evidence>
<dbReference type="GO" id="GO:0016829">
    <property type="term" value="F:lyase activity"/>
    <property type="evidence" value="ECO:0007669"/>
    <property type="project" value="UniProtKB-KW"/>
</dbReference>
<keyword evidence="7" id="KW-0411">Iron-sulfur</keyword>
<evidence type="ECO:0000256" key="9">
    <source>
        <dbReference type="ARBA" id="ARBA00023239"/>
    </source>
</evidence>
<dbReference type="STRING" id="646526.A0A1W0E3A2"/>
<evidence type="ECO:0000256" key="7">
    <source>
        <dbReference type="ARBA" id="ARBA00023014"/>
    </source>
</evidence>
<dbReference type="InterPro" id="IPR023170">
    <property type="entry name" value="HhH_base_excis_C"/>
</dbReference>
<evidence type="ECO:0000256" key="2">
    <source>
        <dbReference type="ARBA" id="ARBA00008343"/>
    </source>
</evidence>
<dbReference type="OrthoDB" id="2099276at2759"/>
<evidence type="ECO:0000256" key="1">
    <source>
        <dbReference type="ARBA" id="ARBA00001966"/>
    </source>
</evidence>
<dbReference type="PANTHER" id="PTHR43286:SF1">
    <property type="entry name" value="ENDONUCLEASE III-LIKE PROTEIN 1"/>
    <property type="match status" value="1"/>
</dbReference>